<dbReference type="PROSITE" id="PS50263">
    <property type="entry name" value="CN_HYDROLASE"/>
    <property type="match status" value="1"/>
</dbReference>
<feature type="domain" description="N-acetyltransferase" evidence="2">
    <location>
        <begin position="19"/>
        <end position="212"/>
    </location>
</feature>
<organism evidence="3 4">
    <name type="scientific">Paraglaciecola algarum</name>
    <dbReference type="NCBI Taxonomy" id="3050085"/>
    <lineage>
        <taxon>Bacteria</taxon>
        <taxon>Pseudomonadati</taxon>
        <taxon>Pseudomonadota</taxon>
        <taxon>Gammaproteobacteria</taxon>
        <taxon>Alteromonadales</taxon>
        <taxon>Alteromonadaceae</taxon>
        <taxon>Paraglaciecola</taxon>
    </lineage>
</organism>
<dbReference type="Gene3D" id="3.40.630.30">
    <property type="match status" value="1"/>
</dbReference>
<dbReference type="RefSeq" id="WP_235311048.1">
    <property type="nucleotide sequence ID" value="NZ_JAKGAS010000002.1"/>
</dbReference>
<proteinExistence type="predicted"/>
<protein>
    <submittedName>
        <fullName evidence="3">GNAT family N-acetyltransferase</fullName>
        <ecNumber evidence="3">2.3.1.-</ecNumber>
    </submittedName>
</protein>
<dbReference type="Gene3D" id="3.60.110.10">
    <property type="entry name" value="Carbon-nitrogen hydrolase"/>
    <property type="match status" value="1"/>
</dbReference>
<dbReference type="SUPFAM" id="SSF56317">
    <property type="entry name" value="Carbon-nitrogen hydrolase"/>
    <property type="match status" value="1"/>
</dbReference>
<dbReference type="InterPro" id="IPR016181">
    <property type="entry name" value="Acyl_CoA_acyltransferase"/>
</dbReference>
<dbReference type="InterPro" id="IPR003010">
    <property type="entry name" value="C-N_Hydrolase"/>
</dbReference>
<keyword evidence="4" id="KW-1185">Reference proteome</keyword>
<gene>
    <name evidence="3" type="ORF">L0668_05375</name>
</gene>
<dbReference type="Pfam" id="PF00583">
    <property type="entry name" value="Acetyltransf_1"/>
    <property type="match status" value="1"/>
</dbReference>
<comment type="caution">
    <text evidence="3">The sequence shown here is derived from an EMBL/GenBank/DDBJ whole genome shotgun (WGS) entry which is preliminary data.</text>
</comment>
<dbReference type="PANTHER" id="PTHR23088:SF50">
    <property type="entry name" value="HYDROLASE YHCX"/>
    <property type="match status" value="1"/>
</dbReference>
<evidence type="ECO:0000259" key="1">
    <source>
        <dbReference type="PROSITE" id="PS50263"/>
    </source>
</evidence>
<dbReference type="PANTHER" id="PTHR23088">
    <property type="entry name" value="NITRILASE-RELATED"/>
    <property type="match status" value="1"/>
</dbReference>
<evidence type="ECO:0000259" key="2">
    <source>
        <dbReference type="PROSITE" id="PS51186"/>
    </source>
</evidence>
<evidence type="ECO:0000313" key="4">
    <source>
        <dbReference type="Proteomes" id="UP001521137"/>
    </source>
</evidence>
<name>A0ABS9D6S6_9ALTE</name>
<accession>A0ABS9D6S6</accession>
<evidence type="ECO:0000313" key="3">
    <source>
        <dbReference type="EMBL" id="MCF2947529.1"/>
    </source>
</evidence>
<dbReference type="InterPro" id="IPR000182">
    <property type="entry name" value="GNAT_dom"/>
</dbReference>
<reference evidence="3 4" key="1">
    <citation type="submission" date="2022-01" db="EMBL/GenBank/DDBJ databases">
        <title>Paraglaciecola sp. G1-23.</title>
        <authorList>
            <person name="Jin M.S."/>
            <person name="Han D.M."/>
            <person name="Kim H.M."/>
            <person name="Jeon C.O."/>
        </authorList>
    </citation>
    <scope>NUCLEOTIDE SEQUENCE [LARGE SCALE GENOMIC DNA]</scope>
    <source>
        <strain evidence="3 4">G1-23</strain>
    </source>
</reference>
<sequence>MQDRETHPVTTIDDPEHIFELRYLTLQDYPDVKELMDLVYAQVGGAWPLKNYQAQLSTFPEGQLCIEDKGKVIGAAFSVIVDYDKFGDKHTYDEITGDAYLTTHDPNGDVLYGVDVFVSPDYRGLRVGRRLYEARKELCKNLNLKSIMAGGRIPNYSRHASDMTPYEYIEAVKSKDLFDPILTFQISNGFEVKQIMQAYLPEDEASMGYATLLQWHNMYYNADSPKLFGGHRNTARIGCVQWQMRYFNDVQELLQQAEYFIDALSDYQCDVALFPEFFNAPLMGVKPAETSIDAIWNLATYSEQILTEMSRLAVSYNINVIVGSMPVIEDDELYNISYLCHRDGQIDSQYKLHPTPHEKKDWIMQGGNKLQAFNTDFGKIGILICYDVEFPELGRILAEQEIQVLFVPFWTDTKNGYLRVRRCAQARAIENECYVAIAGSVGNLPKVDNVDIQYGQTAVFSPSDFSFPHDAIVSETTPNTEMTLIVDLDFDKLTQLQNEGSVRNYLDRRRDLYRVDWIGEK</sequence>
<dbReference type="InterPro" id="IPR036526">
    <property type="entry name" value="C-N_Hydrolase_sf"/>
</dbReference>
<dbReference type="EMBL" id="JAKGAS010000002">
    <property type="protein sequence ID" value="MCF2947529.1"/>
    <property type="molecule type" value="Genomic_DNA"/>
</dbReference>
<dbReference type="Proteomes" id="UP001521137">
    <property type="component" value="Unassembled WGS sequence"/>
</dbReference>
<dbReference type="SUPFAM" id="SSF55729">
    <property type="entry name" value="Acyl-CoA N-acyltransferases (Nat)"/>
    <property type="match status" value="1"/>
</dbReference>
<feature type="domain" description="CN hydrolase" evidence="1">
    <location>
        <begin position="235"/>
        <end position="490"/>
    </location>
</feature>
<keyword evidence="3" id="KW-0012">Acyltransferase</keyword>
<dbReference type="GO" id="GO:0016746">
    <property type="term" value="F:acyltransferase activity"/>
    <property type="evidence" value="ECO:0007669"/>
    <property type="project" value="UniProtKB-KW"/>
</dbReference>
<keyword evidence="3" id="KW-0808">Transferase</keyword>
<dbReference type="PROSITE" id="PS51186">
    <property type="entry name" value="GNAT"/>
    <property type="match status" value="1"/>
</dbReference>
<dbReference type="EC" id="2.3.1.-" evidence="3"/>
<dbReference type="CDD" id="cd07574">
    <property type="entry name" value="nitrilase_Rim1_like"/>
    <property type="match status" value="1"/>
</dbReference>
<dbReference type="Pfam" id="PF00795">
    <property type="entry name" value="CN_hydrolase"/>
    <property type="match status" value="1"/>
</dbReference>
<dbReference type="CDD" id="cd04301">
    <property type="entry name" value="NAT_SF"/>
    <property type="match status" value="1"/>
</dbReference>